<dbReference type="EMBL" id="AP006861">
    <property type="protein sequence ID" value="BAE81488.1"/>
    <property type="molecule type" value="Genomic_DNA"/>
</dbReference>
<evidence type="ECO:0000256" key="1">
    <source>
        <dbReference type="HAMAP-Rule" id="MF_00122"/>
    </source>
</evidence>
<dbReference type="GO" id="GO:0006412">
    <property type="term" value="P:translation"/>
    <property type="evidence" value="ECO:0007669"/>
    <property type="project" value="UniProtKB-UniRule"/>
</dbReference>
<comment type="catalytic activity">
    <reaction evidence="1">
        <text>L-aspartyl-tRNA(Asn) + L-glutamine + ATP + H2O = L-asparaginyl-tRNA(Asn) + L-glutamate + ADP + phosphate + 2 H(+)</text>
        <dbReference type="Rhea" id="RHEA:14513"/>
        <dbReference type="Rhea" id="RHEA-COMP:9674"/>
        <dbReference type="Rhea" id="RHEA-COMP:9677"/>
        <dbReference type="ChEBI" id="CHEBI:15377"/>
        <dbReference type="ChEBI" id="CHEBI:15378"/>
        <dbReference type="ChEBI" id="CHEBI:29985"/>
        <dbReference type="ChEBI" id="CHEBI:30616"/>
        <dbReference type="ChEBI" id="CHEBI:43474"/>
        <dbReference type="ChEBI" id="CHEBI:58359"/>
        <dbReference type="ChEBI" id="CHEBI:78515"/>
        <dbReference type="ChEBI" id="CHEBI:78516"/>
        <dbReference type="ChEBI" id="CHEBI:456216"/>
    </reaction>
</comment>
<dbReference type="HAMAP" id="MF_00122">
    <property type="entry name" value="GatC"/>
    <property type="match status" value="1"/>
</dbReference>
<keyword evidence="3" id="KW-1185">Reference proteome</keyword>
<reference evidence="2 3" key="1">
    <citation type="journal article" date="2006" name="DNA Res.">
        <title>Genome sequence of the cat pathogen, Chlamydophila felis.</title>
        <authorList>
            <person name="Azuma Y."/>
            <person name="Hirakawa H."/>
            <person name="Yamashita A."/>
            <person name="Cai Y."/>
            <person name="Rahman M.A."/>
            <person name="Suzuki H."/>
            <person name="Mitaku S."/>
            <person name="Toh H."/>
            <person name="Goto S."/>
            <person name="Murakami T."/>
            <person name="Sugi K."/>
            <person name="Hayashi H."/>
            <person name="Fukushi H."/>
            <person name="Hattori M."/>
            <person name="Kuhara S."/>
            <person name="Shirai M."/>
        </authorList>
    </citation>
    <scope>NUCLEOTIDE SEQUENCE [LARGE SCALE GENOMIC DNA]</scope>
    <source>
        <strain evidence="2 3">Fe/C-56</strain>
    </source>
</reference>
<organism evidence="2 3">
    <name type="scientific">Chlamydia felis (strain Fe/C-56)</name>
    <name type="common">Chlamydophila felis</name>
    <dbReference type="NCBI Taxonomy" id="264202"/>
    <lineage>
        <taxon>Bacteria</taxon>
        <taxon>Pseudomonadati</taxon>
        <taxon>Chlamydiota</taxon>
        <taxon>Chlamydiia</taxon>
        <taxon>Chlamydiales</taxon>
        <taxon>Chlamydiaceae</taxon>
        <taxon>Chlamydia/Chlamydophila group</taxon>
        <taxon>Chlamydia</taxon>
    </lineage>
</organism>
<dbReference type="AlphaFoldDB" id="Q253Q0"/>
<dbReference type="GO" id="GO:0005524">
    <property type="term" value="F:ATP binding"/>
    <property type="evidence" value="ECO:0007669"/>
    <property type="project" value="UniProtKB-KW"/>
</dbReference>
<dbReference type="GO" id="GO:0016740">
    <property type="term" value="F:transferase activity"/>
    <property type="evidence" value="ECO:0007669"/>
    <property type="project" value="UniProtKB-KW"/>
</dbReference>
<proteinExistence type="inferred from homology"/>
<accession>Q253Q0</accession>
<dbReference type="STRING" id="264202.CF0716"/>
<comment type="catalytic activity">
    <reaction evidence="1">
        <text>L-glutamyl-tRNA(Gln) + L-glutamine + ATP + H2O = L-glutaminyl-tRNA(Gln) + L-glutamate + ADP + phosphate + H(+)</text>
        <dbReference type="Rhea" id="RHEA:17521"/>
        <dbReference type="Rhea" id="RHEA-COMP:9681"/>
        <dbReference type="Rhea" id="RHEA-COMP:9684"/>
        <dbReference type="ChEBI" id="CHEBI:15377"/>
        <dbReference type="ChEBI" id="CHEBI:15378"/>
        <dbReference type="ChEBI" id="CHEBI:29985"/>
        <dbReference type="ChEBI" id="CHEBI:30616"/>
        <dbReference type="ChEBI" id="CHEBI:43474"/>
        <dbReference type="ChEBI" id="CHEBI:58359"/>
        <dbReference type="ChEBI" id="CHEBI:78520"/>
        <dbReference type="ChEBI" id="CHEBI:78521"/>
        <dbReference type="ChEBI" id="CHEBI:456216"/>
    </reaction>
</comment>
<dbReference type="GO" id="GO:0050566">
    <property type="term" value="F:asparaginyl-tRNA synthase (glutamine-hydrolyzing) activity"/>
    <property type="evidence" value="ECO:0007669"/>
    <property type="project" value="RHEA"/>
</dbReference>
<dbReference type="InterPro" id="IPR036113">
    <property type="entry name" value="Asp/Glu-ADT_sf_sub_c"/>
</dbReference>
<comment type="function">
    <text evidence="1">Allows the formation of correctly charged Asn-tRNA(Asn) or Gln-tRNA(Gln) through the transamidation of misacylated Asp-tRNA(Asn) or Glu-tRNA(Gln) in organisms which lack either or both of asparaginyl-tRNA or glutaminyl-tRNA synthetases. The reaction takes place in the presence of glutamine and ATP through an activated phospho-Asp-tRNA(Asn) or phospho-Glu-tRNA(Gln).</text>
</comment>
<dbReference type="Proteomes" id="UP000001260">
    <property type="component" value="Chromosome"/>
</dbReference>
<dbReference type="GO" id="GO:0006450">
    <property type="term" value="P:regulation of translational fidelity"/>
    <property type="evidence" value="ECO:0007669"/>
    <property type="project" value="InterPro"/>
</dbReference>
<dbReference type="SUPFAM" id="SSF141000">
    <property type="entry name" value="Glu-tRNAGln amidotransferase C subunit"/>
    <property type="match status" value="1"/>
</dbReference>
<dbReference type="NCBIfam" id="TIGR00135">
    <property type="entry name" value="gatC"/>
    <property type="match status" value="1"/>
</dbReference>
<comment type="similarity">
    <text evidence="1">Belongs to the GatC family.</text>
</comment>
<keyword evidence="1" id="KW-0067">ATP-binding</keyword>
<evidence type="ECO:0000313" key="2">
    <source>
        <dbReference type="EMBL" id="BAE81488.1"/>
    </source>
</evidence>
<keyword evidence="1" id="KW-0436">Ligase</keyword>
<dbReference type="eggNOG" id="COG0721">
    <property type="taxonomic scope" value="Bacteria"/>
</dbReference>
<dbReference type="EC" id="6.3.5.-" evidence="1"/>
<keyword evidence="1" id="KW-0648">Protein biosynthesis</keyword>
<comment type="subunit">
    <text evidence="1">Heterotrimer of A, B and C subunits.</text>
</comment>
<dbReference type="KEGG" id="cfe:CF0716"/>
<keyword evidence="1" id="KW-0547">Nucleotide-binding</keyword>
<dbReference type="RefSeq" id="WP_011458266.1">
    <property type="nucleotide sequence ID" value="NC_007899.1"/>
</dbReference>
<gene>
    <name evidence="1 2" type="primary">gatC</name>
    <name evidence="2" type="ordered locus">CF0716</name>
</gene>
<dbReference type="HOGENOM" id="CLU_105899_1_2_0"/>
<dbReference type="Pfam" id="PF02686">
    <property type="entry name" value="GatC"/>
    <property type="match status" value="1"/>
</dbReference>
<protein>
    <recommendedName>
        <fullName evidence="1">Aspartyl/glutamyl-tRNA(Asn/Gln) amidotransferase subunit C</fullName>
        <shortName evidence="1">Asp/Glu-ADT subunit C</shortName>
        <ecNumber evidence="1">6.3.5.-</ecNumber>
    </recommendedName>
</protein>
<dbReference type="OrthoDB" id="18187at2"/>
<evidence type="ECO:0000313" key="3">
    <source>
        <dbReference type="Proteomes" id="UP000001260"/>
    </source>
</evidence>
<dbReference type="InterPro" id="IPR003837">
    <property type="entry name" value="GatC"/>
</dbReference>
<dbReference type="GO" id="GO:0050567">
    <property type="term" value="F:glutaminyl-tRNA synthase (glutamine-hydrolyzing) activity"/>
    <property type="evidence" value="ECO:0007669"/>
    <property type="project" value="UniProtKB-UniRule"/>
</dbReference>
<sequence length="101" mass="11233">MTQPYVTREEILLLAKSSALELSEELIQEYETSLNEVIGIMKTSISLDVTDVIVEVGLSQHVISPEDLREDDVISNFSREEFLTNVPESLGGLVKVPTVIK</sequence>
<name>Q253Q0_CHLFF</name>